<evidence type="ECO:0000256" key="8">
    <source>
        <dbReference type="SAM" id="Phobius"/>
    </source>
</evidence>
<dbReference type="Proteomes" id="UP001597061">
    <property type="component" value="Unassembled WGS sequence"/>
</dbReference>
<feature type="domain" description="TonB-dependent receptor plug" evidence="9">
    <location>
        <begin position="130"/>
        <end position="254"/>
    </location>
</feature>
<evidence type="ECO:0000256" key="3">
    <source>
        <dbReference type="ARBA" id="ARBA00022452"/>
    </source>
</evidence>
<dbReference type="Pfam" id="PF07715">
    <property type="entry name" value="Plug"/>
    <property type="match status" value="1"/>
</dbReference>
<keyword evidence="5 7" id="KW-0472">Membrane</keyword>
<gene>
    <name evidence="10" type="ORF">ACFQ1R_13645</name>
</gene>
<evidence type="ECO:0000256" key="2">
    <source>
        <dbReference type="ARBA" id="ARBA00022448"/>
    </source>
</evidence>
<dbReference type="SUPFAM" id="SSF49464">
    <property type="entry name" value="Carboxypeptidase regulatory domain-like"/>
    <property type="match status" value="1"/>
</dbReference>
<dbReference type="InterPro" id="IPR037066">
    <property type="entry name" value="Plug_dom_sf"/>
</dbReference>
<dbReference type="Gene3D" id="2.60.40.1120">
    <property type="entry name" value="Carboxypeptidase-like, regulatory domain"/>
    <property type="match status" value="1"/>
</dbReference>
<evidence type="ECO:0000313" key="10">
    <source>
        <dbReference type="EMBL" id="MFD0991146.1"/>
    </source>
</evidence>
<sequence>MKNKLIGIHKNALFNPYLYIFILIVGTAWANPPTKMQFKVTGIITDTNSLPIAGVHIVSQNTKQGVVSDFDGTYTINVHPNDVLKYTALGFESQTIAINHQNVVNVKLVEAITQLGTVMLNAGYYSVKEKERTGNIAKIDATTIEKQPVNNPMAAMQGYVSGVNIVQKTGVPGGGFSIEIRGKNFINGSTNPLFIIDGVPFGSQSLGAADVSAGINAANISPLNAIDPNNIESIEVLKDADATAIYGSRGANGVVLITTKSGKAGKTQISANVSTTLGQVTQFRDLMNTQQYLEVRREAIVNDGFGAFLENPAFDFIWPDLKTWSQTRYTDWQKELIGKTSYRNTMQLAVSGGNDNTQFSIGTTHQKETTVFPGDSNYKKTTVHNSLNHQSVDQRFKLNTSFSYTLENNLLPQSDYTYLANTLEPNAPALYDENGNLNWENGTWENPLAALKREYQAKINTLIANTTLSYSIFNTLELKTNLGYNKYAMESYLTYPNTAFNPSNNFTSSISSLTTNAGQRDSWIIEPQIHWQEQWHKVKLMVLLGSSFQEETTNQLVQRGTGFSSNNLIQNLSAANTLAILQDNSSTYKYMAYFGRVNLNYSSKYIINLTGRRDGSSRFGPNKQFGNFGAIGMAWLFSEENWLKESLWLSFGKIRASYGTTGSDNIGDYKFLGTYNTTGFNYNGTSVLEPTGVFNPNFGWESNKKQELGLELGFFNDRILLNTIWYQNRSSNQLIGIPLAGTTGFNSLTGNFEATVENKGFEIDLRTVNIQRKNFKWTTTFNLTLAENKLVKFPNLESSAFASKYVIGKPLSIVHLYHALGVNPETGLYQFEDYNQDGSINALDKQWIEDVAPKYYGGLGNTITYCNWSFDCFFQFKNQKAYNSLAYGASAGFRGNNAIELLERWQETGDIAPIQRATFGRFPGAGLAGQNQGASDAAISDASFIRLRNISLSYQIPKALNSNTAITLYLQGQNIWTITNYKGADPEQSSNAILPPLKQLTLGMQLSF</sequence>
<dbReference type="NCBIfam" id="TIGR04056">
    <property type="entry name" value="OMP_RagA_SusC"/>
    <property type="match status" value="1"/>
</dbReference>
<accession>A0ABW3JNL6</accession>
<evidence type="ECO:0000256" key="5">
    <source>
        <dbReference type="ARBA" id="ARBA00023136"/>
    </source>
</evidence>
<keyword evidence="4 7" id="KW-0812">Transmembrane</keyword>
<organism evidence="10 11">
    <name type="scientific">Mariniflexile jejuense</name>
    <dbReference type="NCBI Taxonomy" id="1173582"/>
    <lineage>
        <taxon>Bacteria</taxon>
        <taxon>Pseudomonadati</taxon>
        <taxon>Bacteroidota</taxon>
        <taxon>Flavobacteriia</taxon>
        <taxon>Flavobacteriales</taxon>
        <taxon>Flavobacteriaceae</taxon>
        <taxon>Mariniflexile</taxon>
    </lineage>
</organism>
<evidence type="ECO:0000256" key="7">
    <source>
        <dbReference type="PROSITE-ProRule" id="PRU01360"/>
    </source>
</evidence>
<dbReference type="PROSITE" id="PS52016">
    <property type="entry name" value="TONB_DEPENDENT_REC_3"/>
    <property type="match status" value="1"/>
</dbReference>
<evidence type="ECO:0000256" key="1">
    <source>
        <dbReference type="ARBA" id="ARBA00004571"/>
    </source>
</evidence>
<keyword evidence="2 7" id="KW-0813">Transport</keyword>
<keyword evidence="11" id="KW-1185">Reference proteome</keyword>
<dbReference type="NCBIfam" id="TIGR04057">
    <property type="entry name" value="SusC_RagA_signa"/>
    <property type="match status" value="1"/>
</dbReference>
<comment type="similarity">
    <text evidence="7">Belongs to the TonB-dependent receptor family.</text>
</comment>
<keyword evidence="3 7" id="KW-1134">Transmembrane beta strand</keyword>
<name>A0ABW3JNL6_9FLAO</name>
<dbReference type="EMBL" id="JBHTJI010000042">
    <property type="protein sequence ID" value="MFD0991146.1"/>
    <property type="molecule type" value="Genomic_DNA"/>
</dbReference>
<reference evidence="11" key="1">
    <citation type="journal article" date="2019" name="Int. J. Syst. Evol. Microbiol.">
        <title>The Global Catalogue of Microorganisms (GCM) 10K type strain sequencing project: providing services to taxonomists for standard genome sequencing and annotation.</title>
        <authorList>
            <consortium name="The Broad Institute Genomics Platform"/>
            <consortium name="The Broad Institute Genome Sequencing Center for Infectious Disease"/>
            <person name="Wu L."/>
            <person name="Ma J."/>
        </authorList>
    </citation>
    <scope>NUCLEOTIDE SEQUENCE [LARGE SCALE GENOMIC DNA]</scope>
    <source>
        <strain evidence="11">CCUG 62414</strain>
    </source>
</reference>
<keyword evidence="8" id="KW-1133">Transmembrane helix</keyword>
<evidence type="ECO:0000259" key="9">
    <source>
        <dbReference type="Pfam" id="PF07715"/>
    </source>
</evidence>
<dbReference type="SUPFAM" id="SSF56935">
    <property type="entry name" value="Porins"/>
    <property type="match status" value="1"/>
</dbReference>
<comment type="caution">
    <text evidence="10">The sequence shown here is derived from an EMBL/GenBank/DDBJ whole genome shotgun (WGS) entry which is preliminary data.</text>
</comment>
<dbReference type="RefSeq" id="WP_379926826.1">
    <property type="nucleotide sequence ID" value="NZ_JBHTJI010000042.1"/>
</dbReference>
<dbReference type="Gene3D" id="2.170.130.10">
    <property type="entry name" value="TonB-dependent receptor, plug domain"/>
    <property type="match status" value="1"/>
</dbReference>
<proteinExistence type="inferred from homology"/>
<dbReference type="InterPro" id="IPR023996">
    <property type="entry name" value="TonB-dep_OMP_SusC/RagA"/>
</dbReference>
<comment type="subcellular location">
    <subcellularLocation>
        <location evidence="1 7">Cell outer membrane</location>
        <topology evidence="1 7">Multi-pass membrane protein</topology>
    </subcellularLocation>
</comment>
<dbReference type="Gene3D" id="2.40.170.20">
    <property type="entry name" value="TonB-dependent receptor, beta-barrel domain"/>
    <property type="match status" value="1"/>
</dbReference>
<evidence type="ECO:0000256" key="6">
    <source>
        <dbReference type="ARBA" id="ARBA00023237"/>
    </source>
</evidence>
<dbReference type="Pfam" id="PF13715">
    <property type="entry name" value="CarbopepD_reg_2"/>
    <property type="match status" value="1"/>
</dbReference>
<dbReference type="InterPro" id="IPR008969">
    <property type="entry name" value="CarboxyPept-like_regulatory"/>
</dbReference>
<dbReference type="InterPro" id="IPR039426">
    <property type="entry name" value="TonB-dep_rcpt-like"/>
</dbReference>
<dbReference type="InterPro" id="IPR012910">
    <property type="entry name" value="Plug_dom"/>
</dbReference>
<protein>
    <submittedName>
        <fullName evidence="10">SusC/RagA family TonB-linked outer membrane protein</fullName>
    </submittedName>
</protein>
<evidence type="ECO:0000256" key="4">
    <source>
        <dbReference type="ARBA" id="ARBA00022692"/>
    </source>
</evidence>
<evidence type="ECO:0000313" key="11">
    <source>
        <dbReference type="Proteomes" id="UP001597061"/>
    </source>
</evidence>
<keyword evidence="6 7" id="KW-0998">Cell outer membrane</keyword>
<dbReference type="InterPro" id="IPR023997">
    <property type="entry name" value="TonB-dep_OMP_SusC/RagA_CS"/>
</dbReference>
<dbReference type="InterPro" id="IPR036942">
    <property type="entry name" value="Beta-barrel_TonB_sf"/>
</dbReference>
<feature type="transmembrane region" description="Helical" evidence="8">
    <location>
        <begin position="12"/>
        <end position="30"/>
    </location>
</feature>